<evidence type="ECO:0000256" key="1">
    <source>
        <dbReference type="ARBA" id="ARBA00004570"/>
    </source>
</evidence>
<feature type="repeat" description="WD" evidence="7">
    <location>
        <begin position="339"/>
        <end position="371"/>
    </location>
</feature>
<keyword evidence="3" id="KW-0677">Repeat</keyword>
<feature type="repeat" description="WD" evidence="7">
    <location>
        <begin position="442"/>
        <end position="473"/>
    </location>
</feature>
<feature type="repeat" description="WD" evidence="7">
    <location>
        <begin position="210"/>
        <end position="252"/>
    </location>
</feature>
<evidence type="ECO:0000256" key="2">
    <source>
        <dbReference type="ARBA" id="ARBA00022574"/>
    </source>
</evidence>
<dbReference type="OrthoDB" id="674604at2759"/>
<dbReference type="PANTHER" id="PTHR22847:SF637">
    <property type="entry name" value="WD REPEAT DOMAIN 5B"/>
    <property type="match status" value="1"/>
</dbReference>
<keyword evidence="2 7" id="KW-0853">WD repeat</keyword>
<dbReference type="RefSeq" id="XP_056484901.1">
    <property type="nucleotide sequence ID" value="XM_056634281.1"/>
</dbReference>
<reference evidence="8" key="1">
    <citation type="submission" date="2022-12" db="EMBL/GenBank/DDBJ databases">
        <authorList>
            <person name="Petersen C."/>
        </authorList>
    </citation>
    <scope>NUCLEOTIDE SEQUENCE</scope>
    <source>
        <strain evidence="8">IBT 29677</strain>
    </source>
</reference>
<evidence type="ECO:0000313" key="8">
    <source>
        <dbReference type="EMBL" id="KAJ5387103.1"/>
    </source>
</evidence>
<dbReference type="AlphaFoldDB" id="A0A9W9VPU5"/>
<comment type="similarity">
    <text evidence="4">Belongs to the WD repeat MDV1/CAF4 family.</text>
</comment>
<dbReference type="InterPro" id="IPR036322">
    <property type="entry name" value="WD40_repeat_dom_sf"/>
</dbReference>
<dbReference type="SUPFAM" id="SSF50978">
    <property type="entry name" value="WD40 repeat-like"/>
    <property type="match status" value="3"/>
</dbReference>
<keyword evidence="9" id="KW-1185">Reference proteome</keyword>
<dbReference type="GeneID" id="81373261"/>
<feature type="repeat" description="WD" evidence="7">
    <location>
        <begin position="381"/>
        <end position="422"/>
    </location>
</feature>
<dbReference type="Pfam" id="PF00400">
    <property type="entry name" value="WD40"/>
    <property type="match status" value="10"/>
</dbReference>
<dbReference type="CDD" id="cd00200">
    <property type="entry name" value="WD40"/>
    <property type="match status" value="2"/>
</dbReference>
<dbReference type="GO" id="GO:1990234">
    <property type="term" value="C:transferase complex"/>
    <property type="evidence" value="ECO:0007669"/>
    <property type="project" value="UniProtKB-ARBA"/>
</dbReference>
<evidence type="ECO:0000256" key="3">
    <source>
        <dbReference type="ARBA" id="ARBA00022737"/>
    </source>
</evidence>
<dbReference type="SMART" id="SM00320">
    <property type="entry name" value="WD40"/>
    <property type="match status" value="13"/>
</dbReference>
<comment type="caution">
    <text evidence="8">The sequence shown here is derived from an EMBL/GenBank/DDBJ whole genome shotgun (WGS) entry which is preliminary data.</text>
</comment>
<evidence type="ECO:0000256" key="5">
    <source>
        <dbReference type="ARBA" id="ARBA00039789"/>
    </source>
</evidence>
<gene>
    <name evidence="8" type="ORF">N7509_009644</name>
</gene>
<protein>
    <recommendedName>
        <fullName evidence="5">Mitochondrial division protein 1</fullName>
    </recommendedName>
</protein>
<feature type="repeat" description="WD" evidence="7">
    <location>
        <begin position="80"/>
        <end position="122"/>
    </location>
</feature>
<dbReference type="InterPro" id="IPR001680">
    <property type="entry name" value="WD40_rpt"/>
</dbReference>
<feature type="repeat" description="WD" evidence="7">
    <location>
        <begin position="532"/>
        <end position="563"/>
    </location>
</feature>
<sequence>MKSLTRICYQREVRDLVLNLPLTEEEWTPCIHNLEGHKSYFASVAWPQDDSGRLASWSWSWDDALIKIWDSDTGQCLHTLTGHTKTVCGVAWSPDQSVQLASWSDDYTIKIWNSNTGQCLYTLSGHTESVMEVVWSPDQSGRLASLSSDKTAKIWDSARGKCFFTLEGLSGSLRSTSWSKNGERIALASADMSIKVWDMVSCQCVSTLKGHNEDEEILWISWSPTESERLASASYSGSIKVWDSATRQCIFSLGDFNTAVTSIFWLPEGSTLGITLRYGTFEAWDLAANQLKLLFRVNGPKKDYPFSVHWSKAGRRLVLASFEEIIVWDMAKGNTVSKIKGLCEDICSIALSADGARLASASSDGTVKIWDPATSHDYSIIDGHTQPPDYMNWSPDGRKLASTSSDMKIKIWDATDGKCILTLERHGDISLPDSNCYDKNPVKWSPDGNQLSSISVDKVLRIWDPATGRCQLVLGGEMRKIESHTWSPDGKKIATGSQNNTAHIWDSSTGKLLFTLNEDSPTHRDRQSPVLVVWSPDGTQVASKSHDTAIRIWDPMTAQCKLTLTRDDIMSENDDYWENISLDSWGNEYNPDYMGSTIDWSPDGIQIVCCGFDDDYWGNMIRVWNLHTGTCLFSCQVDPKPLFLRFDETPNHINTSWGVLDFGCPVLDPTIEPFTVHCSESGPSGYSFSKDYLWITYNGTKILWLPPEYRPELSSVAGTSIAINCSMYRILIIQLTDQNPISLP</sequence>
<dbReference type="Gene3D" id="2.130.10.10">
    <property type="entry name" value="YVTN repeat-like/Quinoprotein amine dehydrogenase"/>
    <property type="match status" value="5"/>
</dbReference>
<reference evidence="8" key="2">
    <citation type="journal article" date="2023" name="IMA Fungus">
        <title>Comparative genomic study of the Penicillium genus elucidates a diverse pangenome and 15 lateral gene transfer events.</title>
        <authorList>
            <person name="Petersen C."/>
            <person name="Sorensen T."/>
            <person name="Nielsen M.R."/>
            <person name="Sondergaard T.E."/>
            <person name="Sorensen J.L."/>
            <person name="Fitzpatrick D.A."/>
            <person name="Frisvad J.C."/>
            <person name="Nielsen K.L."/>
        </authorList>
    </citation>
    <scope>NUCLEOTIDE SEQUENCE</scope>
    <source>
        <strain evidence="8">IBT 29677</strain>
    </source>
</reference>
<dbReference type="InterPro" id="IPR019775">
    <property type="entry name" value="WD40_repeat_CS"/>
</dbReference>
<evidence type="ECO:0000256" key="6">
    <source>
        <dbReference type="ARBA" id="ARBA00043913"/>
    </source>
</evidence>
<dbReference type="PROSITE" id="PS50082">
    <property type="entry name" value="WD_REPEATS_2"/>
    <property type="match status" value="9"/>
</dbReference>
<dbReference type="PROSITE" id="PS00678">
    <property type="entry name" value="WD_REPEATS_1"/>
    <property type="match status" value="3"/>
</dbReference>
<comment type="subcellular location">
    <subcellularLocation>
        <location evidence="1">Mitochondrion outer membrane</location>
        <topology evidence="1">Peripheral membrane protein</topology>
        <orientation evidence="1">Cytoplasmic side</orientation>
    </subcellularLocation>
</comment>
<name>A0A9W9VPU5_9EURO</name>
<feature type="repeat" description="WD" evidence="7">
    <location>
        <begin position="474"/>
        <end position="515"/>
    </location>
</feature>
<evidence type="ECO:0000256" key="7">
    <source>
        <dbReference type="PROSITE-ProRule" id="PRU00221"/>
    </source>
</evidence>
<organism evidence="8 9">
    <name type="scientific">Penicillium cosmopolitanum</name>
    <dbReference type="NCBI Taxonomy" id="1131564"/>
    <lineage>
        <taxon>Eukaryota</taxon>
        <taxon>Fungi</taxon>
        <taxon>Dikarya</taxon>
        <taxon>Ascomycota</taxon>
        <taxon>Pezizomycotina</taxon>
        <taxon>Eurotiomycetes</taxon>
        <taxon>Eurotiomycetidae</taxon>
        <taxon>Eurotiales</taxon>
        <taxon>Aspergillaceae</taxon>
        <taxon>Penicillium</taxon>
    </lineage>
</organism>
<dbReference type="Proteomes" id="UP001147747">
    <property type="component" value="Unassembled WGS sequence"/>
</dbReference>
<dbReference type="EMBL" id="JAPZBU010000009">
    <property type="protein sequence ID" value="KAJ5387103.1"/>
    <property type="molecule type" value="Genomic_DNA"/>
</dbReference>
<proteinExistence type="inferred from homology"/>
<comment type="function">
    <text evidence="6">Involved in mitochondrial fission. Acts as an adapter protein required to form mitochondrial fission complexes. Formation of these complexes is required to promote constriction and fission of the mitochondrial compartment at a late step in mitochondrial division.</text>
</comment>
<dbReference type="InterPro" id="IPR015943">
    <property type="entry name" value="WD40/YVTN_repeat-like_dom_sf"/>
</dbReference>
<accession>A0A9W9VPU5</accession>
<dbReference type="GO" id="GO:0005741">
    <property type="term" value="C:mitochondrial outer membrane"/>
    <property type="evidence" value="ECO:0007669"/>
    <property type="project" value="UniProtKB-SubCell"/>
</dbReference>
<dbReference type="PROSITE" id="PS50294">
    <property type="entry name" value="WD_REPEATS_REGION"/>
    <property type="match status" value="6"/>
</dbReference>
<dbReference type="PANTHER" id="PTHR22847">
    <property type="entry name" value="WD40 REPEAT PROTEIN"/>
    <property type="match status" value="1"/>
</dbReference>
<evidence type="ECO:0000313" key="9">
    <source>
        <dbReference type="Proteomes" id="UP001147747"/>
    </source>
</evidence>
<dbReference type="PRINTS" id="PR00320">
    <property type="entry name" value="GPROTEINBRPT"/>
</dbReference>
<dbReference type="GO" id="GO:0005634">
    <property type="term" value="C:nucleus"/>
    <property type="evidence" value="ECO:0007669"/>
    <property type="project" value="TreeGrafter"/>
</dbReference>
<feature type="repeat" description="WD" evidence="7">
    <location>
        <begin position="123"/>
        <end position="165"/>
    </location>
</feature>
<dbReference type="InterPro" id="IPR020472">
    <property type="entry name" value="WD40_PAC1"/>
</dbReference>
<evidence type="ECO:0000256" key="4">
    <source>
        <dbReference type="ARBA" id="ARBA00038415"/>
    </source>
</evidence>
<feature type="repeat" description="WD" evidence="7">
    <location>
        <begin position="166"/>
        <end position="207"/>
    </location>
</feature>